<sequence>MAKSAIIVASAVCFLSFLGLAQALDRFFVKGSVYCDTCRIQFPTRISEPMPSATVRVECREFEGSTNITFSKDTQTDEKGTYSVEVDGDHEEELCEVVLVKSPRSDCSEIDKEAHLAQSAKISITGNNGIVSNVRNANPLGFLKKEKSPDCKAVLEELGIHEDGTFI</sequence>
<evidence type="ECO:0000313" key="2">
    <source>
        <dbReference type="Proteomes" id="UP000828941"/>
    </source>
</evidence>
<evidence type="ECO:0000313" key="1">
    <source>
        <dbReference type="EMBL" id="KAI4296940.1"/>
    </source>
</evidence>
<comment type="caution">
    <text evidence="1">The sequence shown here is derived from an EMBL/GenBank/DDBJ whole genome shotgun (WGS) entry which is preliminary data.</text>
</comment>
<proteinExistence type="predicted"/>
<name>A0ACB9KIC3_BAUVA</name>
<keyword evidence="2" id="KW-1185">Reference proteome</keyword>
<gene>
    <name evidence="1" type="ORF">L6164_036857</name>
</gene>
<reference evidence="1 2" key="1">
    <citation type="journal article" date="2022" name="DNA Res.">
        <title>Chromosomal-level genome assembly of the orchid tree Bauhinia variegata (Leguminosae; Cercidoideae) supports the allotetraploid origin hypothesis of Bauhinia.</title>
        <authorList>
            <person name="Zhong Y."/>
            <person name="Chen Y."/>
            <person name="Zheng D."/>
            <person name="Pang J."/>
            <person name="Liu Y."/>
            <person name="Luo S."/>
            <person name="Meng S."/>
            <person name="Qian L."/>
            <person name="Wei D."/>
            <person name="Dai S."/>
            <person name="Zhou R."/>
        </authorList>
    </citation>
    <scope>NUCLEOTIDE SEQUENCE [LARGE SCALE GENOMIC DNA]</scope>
    <source>
        <strain evidence="1">BV-YZ2020</strain>
    </source>
</reference>
<protein>
    <submittedName>
        <fullName evidence="1">Uncharacterized protein</fullName>
    </submittedName>
</protein>
<dbReference type="Proteomes" id="UP000828941">
    <property type="component" value="Chromosome 14"/>
</dbReference>
<accession>A0ACB9KIC3</accession>
<organism evidence="1 2">
    <name type="scientific">Bauhinia variegata</name>
    <name type="common">Purple orchid tree</name>
    <name type="synonym">Phanera variegata</name>
    <dbReference type="NCBI Taxonomy" id="167791"/>
    <lineage>
        <taxon>Eukaryota</taxon>
        <taxon>Viridiplantae</taxon>
        <taxon>Streptophyta</taxon>
        <taxon>Embryophyta</taxon>
        <taxon>Tracheophyta</taxon>
        <taxon>Spermatophyta</taxon>
        <taxon>Magnoliopsida</taxon>
        <taxon>eudicotyledons</taxon>
        <taxon>Gunneridae</taxon>
        <taxon>Pentapetalae</taxon>
        <taxon>rosids</taxon>
        <taxon>fabids</taxon>
        <taxon>Fabales</taxon>
        <taxon>Fabaceae</taxon>
        <taxon>Cercidoideae</taxon>
        <taxon>Cercideae</taxon>
        <taxon>Bauhiniinae</taxon>
        <taxon>Bauhinia</taxon>
    </lineage>
</organism>
<dbReference type="EMBL" id="CM039439">
    <property type="protein sequence ID" value="KAI4296940.1"/>
    <property type="molecule type" value="Genomic_DNA"/>
</dbReference>